<evidence type="ECO:0000256" key="3">
    <source>
        <dbReference type="ARBA" id="ARBA00022840"/>
    </source>
</evidence>
<evidence type="ECO:0000313" key="5">
    <source>
        <dbReference type="EMBL" id="TFK45364.1"/>
    </source>
</evidence>
<dbReference type="GO" id="GO:1990275">
    <property type="term" value="F:preribosome binding"/>
    <property type="evidence" value="ECO:0007669"/>
    <property type="project" value="TreeGrafter"/>
</dbReference>
<dbReference type="Proteomes" id="UP000305948">
    <property type="component" value="Unassembled WGS sequence"/>
</dbReference>
<proteinExistence type="inferred from homology"/>
<name>A0A5C3MJ78_9AGAM</name>
<evidence type="ECO:0000256" key="2">
    <source>
        <dbReference type="ARBA" id="ARBA00022741"/>
    </source>
</evidence>
<accession>A0A5C3MJ78</accession>
<dbReference type="GO" id="GO:0003723">
    <property type="term" value="F:RNA binding"/>
    <property type="evidence" value="ECO:0007669"/>
    <property type="project" value="TreeGrafter"/>
</dbReference>
<feature type="domain" description="ATPase AAA-type core" evidence="4">
    <location>
        <begin position="298"/>
        <end position="383"/>
    </location>
</feature>
<dbReference type="Gene3D" id="3.40.50.300">
    <property type="entry name" value="P-loop containing nucleotide triphosphate hydrolases"/>
    <property type="match status" value="3"/>
</dbReference>
<dbReference type="PANTHER" id="PTHR23077">
    <property type="entry name" value="AAA-FAMILY ATPASE"/>
    <property type="match status" value="1"/>
</dbReference>
<organism evidence="5 6">
    <name type="scientific">Heliocybe sulcata</name>
    <dbReference type="NCBI Taxonomy" id="5364"/>
    <lineage>
        <taxon>Eukaryota</taxon>
        <taxon>Fungi</taxon>
        <taxon>Dikarya</taxon>
        <taxon>Basidiomycota</taxon>
        <taxon>Agaricomycotina</taxon>
        <taxon>Agaricomycetes</taxon>
        <taxon>Gloeophyllales</taxon>
        <taxon>Gloeophyllaceae</taxon>
        <taxon>Heliocybe</taxon>
    </lineage>
</organism>
<dbReference type="AlphaFoldDB" id="A0A5C3MJ78"/>
<reference evidence="5 6" key="1">
    <citation type="journal article" date="2019" name="Nat. Ecol. Evol.">
        <title>Megaphylogeny resolves global patterns of mushroom evolution.</title>
        <authorList>
            <person name="Varga T."/>
            <person name="Krizsan K."/>
            <person name="Foldi C."/>
            <person name="Dima B."/>
            <person name="Sanchez-Garcia M."/>
            <person name="Sanchez-Ramirez S."/>
            <person name="Szollosi G.J."/>
            <person name="Szarkandi J.G."/>
            <person name="Papp V."/>
            <person name="Albert L."/>
            <person name="Andreopoulos W."/>
            <person name="Angelini C."/>
            <person name="Antonin V."/>
            <person name="Barry K.W."/>
            <person name="Bougher N.L."/>
            <person name="Buchanan P."/>
            <person name="Buyck B."/>
            <person name="Bense V."/>
            <person name="Catcheside P."/>
            <person name="Chovatia M."/>
            <person name="Cooper J."/>
            <person name="Damon W."/>
            <person name="Desjardin D."/>
            <person name="Finy P."/>
            <person name="Geml J."/>
            <person name="Haridas S."/>
            <person name="Hughes K."/>
            <person name="Justo A."/>
            <person name="Karasinski D."/>
            <person name="Kautmanova I."/>
            <person name="Kiss B."/>
            <person name="Kocsube S."/>
            <person name="Kotiranta H."/>
            <person name="LaButti K.M."/>
            <person name="Lechner B.E."/>
            <person name="Liimatainen K."/>
            <person name="Lipzen A."/>
            <person name="Lukacs Z."/>
            <person name="Mihaltcheva S."/>
            <person name="Morgado L.N."/>
            <person name="Niskanen T."/>
            <person name="Noordeloos M.E."/>
            <person name="Ohm R.A."/>
            <person name="Ortiz-Santana B."/>
            <person name="Ovrebo C."/>
            <person name="Racz N."/>
            <person name="Riley R."/>
            <person name="Savchenko A."/>
            <person name="Shiryaev A."/>
            <person name="Soop K."/>
            <person name="Spirin V."/>
            <person name="Szebenyi C."/>
            <person name="Tomsovsky M."/>
            <person name="Tulloss R.E."/>
            <person name="Uehling J."/>
            <person name="Grigoriev I.V."/>
            <person name="Vagvolgyi C."/>
            <person name="Papp T."/>
            <person name="Martin F.M."/>
            <person name="Miettinen O."/>
            <person name="Hibbett D.S."/>
            <person name="Nagy L.G."/>
        </authorList>
    </citation>
    <scope>NUCLEOTIDE SEQUENCE [LARGE SCALE GENOMIC DNA]</scope>
    <source>
        <strain evidence="5 6">OMC1185</strain>
    </source>
</reference>
<dbReference type="Gene3D" id="1.10.8.60">
    <property type="match status" value="1"/>
</dbReference>
<dbReference type="GO" id="GO:0016887">
    <property type="term" value="F:ATP hydrolysis activity"/>
    <property type="evidence" value="ECO:0007669"/>
    <property type="project" value="InterPro"/>
</dbReference>
<evidence type="ECO:0000259" key="4">
    <source>
        <dbReference type="Pfam" id="PF00004"/>
    </source>
</evidence>
<dbReference type="InterPro" id="IPR050168">
    <property type="entry name" value="AAA_ATPase_domain"/>
</dbReference>
<dbReference type="GO" id="GO:0005634">
    <property type="term" value="C:nucleus"/>
    <property type="evidence" value="ECO:0007669"/>
    <property type="project" value="TreeGrafter"/>
</dbReference>
<dbReference type="STRING" id="5364.A0A5C3MJ78"/>
<dbReference type="SUPFAM" id="SSF52540">
    <property type="entry name" value="P-loop containing nucleoside triphosphate hydrolases"/>
    <property type="match status" value="1"/>
</dbReference>
<evidence type="ECO:0000313" key="6">
    <source>
        <dbReference type="Proteomes" id="UP000305948"/>
    </source>
</evidence>
<dbReference type="GO" id="GO:0042254">
    <property type="term" value="P:ribosome biogenesis"/>
    <property type="evidence" value="ECO:0007669"/>
    <property type="project" value="TreeGrafter"/>
</dbReference>
<dbReference type="EMBL" id="ML213545">
    <property type="protein sequence ID" value="TFK45364.1"/>
    <property type="molecule type" value="Genomic_DNA"/>
</dbReference>
<keyword evidence="2" id="KW-0547">Nucleotide-binding</keyword>
<sequence length="494" mass="54266">MLMPDPWALKSLVVNLCSIGDKFTRAQLNILTSIVWPGCSRSNRAVRSPPLALPTDHCPGSFYTRTQDSPKFVQVAFFKFTSFSRPGWIFPSMQGLWSSHRRKVNLNAVPVFSLRTNGRLACPVQSSNKRRNLNSGVASGKDSSTRLSVVWDRRMCGDAARVSGDPAVLPAMAGELGVPFISISATSAVSGMSGESVKTLRHTFKEAKMASAIPQKSESAQTHDDFFLLSLKQVQLSSKCEGFAMIQTSPERRSAHCGHQRQALDGRPARGHRGGCGVTAWMPEDLACEGGGERDQGELYSVKGPELLNKYVGESERAVRQASTRARASAPRVVFFDEIDALVPRRDAPLRKAVYVLIATNSLDMIDGAMCRPGWLDNLLYVDLPSADERIEIMRTVTRKLVRETGVVALRRTSERLEVMDGEVTEVVKEVAFQVDDFMKAVDKIGPSVSAAHRRRYAALRDRYAGLPATGGGKRGRTMSGGREFCDLLMLRAI</sequence>
<keyword evidence="6" id="KW-1185">Reference proteome</keyword>
<dbReference type="Pfam" id="PF00004">
    <property type="entry name" value="AAA"/>
    <property type="match status" value="1"/>
</dbReference>
<gene>
    <name evidence="5" type="ORF">OE88DRAFT_1649352</name>
</gene>
<protein>
    <submittedName>
        <fullName evidence="5">AAA-domain-containing protein</fullName>
    </submittedName>
</protein>
<keyword evidence="3" id="KW-0067">ATP-binding</keyword>
<dbReference type="InterPro" id="IPR003959">
    <property type="entry name" value="ATPase_AAA_core"/>
</dbReference>
<comment type="similarity">
    <text evidence="1">Belongs to the AAA ATPase family.</text>
</comment>
<dbReference type="PANTHER" id="PTHR23077:SF171">
    <property type="entry name" value="NUCLEAR VALOSIN-CONTAINING PROTEIN-LIKE"/>
    <property type="match status" value="1"/>
</dbReference>
<dbReference type="InterPro" id="IPR027417">
    <property type="entry name" value="P-loop_NTPase"/>
</dbReference>
<dbReference type="GO" id="GO:0005524">
    <property type="term" value="F:ATP binding"/>
    <property type="evidence" value="ECO:0007669"/>
    <property type="project" value="UniProtKB-KW"/>
</dbReference>
<evidence type="ECO:0000256" key="1">
    <source>
        <dbReference type="ARBA" id="ARBA00006914"/>
    </source>
</evidence>